<evidence type="ECO:0000259" key="1">
    <source>
        <dbReference type="Pfam" id="PF21570"/>
    </source>
</evidence>
<name>A0A645B8Q9_9ZZZZ</name>
<dbReference type="Pfam" id="PF21570">
    <property type="entry name" value="ArgZ-like_C_2nd"/>
    <property type="match status" value="1"/>
</dbReference>
<reference evidence="2" key="1">
    <citation type="submission" date="2019-08" db="EMBL/GenBank/DDBJ databases">
        <authorList>
            <person name="Kucharzyk K."/>
            <person name="Murdoch R.W."/>
            <person name="Higgins S."/>
            <person name="Loffler F."/>
        </authorList>
    </citation>
    <scope>NUCLEOTIDE SEQUENCE</scope>
</reference>
<dbReference type="Gene3D" id="2.40.420.10">
    <property type="entry name" value="conserved putative lor/sdh protein from methanococcus maripaludis s2 domain"/>
    <property type="match status" value="1"/>
</dbReference>
<gene>
    <name evidence="2" type="ORF">SDC9_106367</name>
</gene>
<dbReference type="InterPro" id="IPR048963">
    <property type="entry name" value="ArgZ/ArgE-like_C_2nd"/>
</dbReference>
<proteinExistence type="predicted"/>
<accession>A0A645B8Q9</accession>
<sequence>MGFELPVFREPDFTLPFLQHAPNAVLCPAPRDGAAPGGYHSTSMYPEYFKVGGNWLLAQDSRMDCTAVLKNGRIEIVEFRNLKQGDLVVTGRSEDGSEGIFLWTKGFSAPGGNAQEAFAFRQGRSRETGYSRDYRELLQLLRYEKQHGRILWVMGPACAFDADARAAFAALVRGGYVDGLMAGNALATHDLEAGYLGTALGQDVRTQESREGGHYNHLDTINKVRECGSIAAFIEQGYVHDGIMYECVQNDVPFVLVGSVRDDGPLPEVIPNVYDGQDAMRALVREATTVICMATTLHTIATGNMTPSYRLVDGAVRPLYFYSIDVSEFSVNKLRDRGSLAVRTIVTNVQDFVGKISRALCEDAPV</sequence>
<organism evidence="2">
    <name type="scientific">bioreactor metagenome</name>
    <dbReference type="NCBI Taxonomy" id="1076179"/>
    <lineage>
        <taxon>unclassified sequences</taxon>
        <taxon>metagenomes</taxon>
        <taxon>ecological metagenomes</taxon>
    </lineage>
</organism>
<dbReference type="AlphaFoldDB" id="A0A645B8Q9"/>
<protein>
    <recommendedName>
        <fullName evidence="1">Arginine dihydrolase ArgZ/ArgE-like C-terminal second subdomain domain-containing protein</fullName>
    </recommendedName>
</protein>
<evidence type="ECO:0000313" key="2">
    <source>
        <dbReference type="EMBL" id="MPM59523.1"/>
    </source>
</evidence>
<dbReference type="Gene3D" id="3.40.50.10690">
    <property type="entry name" value="putative lor/sdh protein like domains"/>
    <property type="match status" value="1"/>
</dbReference>
<comment type="caution">
    <text evidence="2">The sequence shown here is derived from an EMBL/GenBank/DDBJ whole genome shotgun (WGS) entry which is preliminary data.</text>
</comment>
<dbReference type="EMBL" id="VSSQ01017335">
    <property type="protein sequence ID" value="MPM59523.1"/>
    <property type="molecule type" value="Genomic_DNA"/>
</dbReference>
<feature type="domain" description="Arginine dihydrolase ArgZ/ArgE-like C-terminal second subdomain" evidence="1">
    <location>
        <begin position="140"/>
        <end position="353"/>
    </location>
</feature>